<evidence type="ECO:0000313" key="2">
    <source>
        <dbReference type="Proteomes" id="UP001153618"/>
    </source>
</evidence>
<accession>A0A9W4HY04</accession>
<organism evidence="1 2">
    <name type="scientific">Penicillium olsonii</name>
    <dbReference type="NCBI Taxonomy" id="99116"/>
    <lineage>
        <taxon>Eukaryota</taxon>
        <taxon>Fungi</taxon>
        <taxon>Dikarya</taxon>
        <taxon>Ascomycota</taxon>
        <taxon>Pezizomycotina</taxon>
        <taxon>Eurotiomycetes</taxon>
        <taxon>Eurotiomycetidae</taxon>
        <taxon>Eurotiales</taxon>
        <taxon>Aspergillaceae</taxon>
        <taxon>Penicillium</taxon>
    </lineage>
</organism>
<protein>
    <submittedName>
        <fullName evidence="1">Uncharacterized protein</fullName>
    </submittedName>
</protein>
<keyword evidence="2" id="KW-1185">Reference proteome</keyword>
<sequence>MGSRSRRLGVKADLLGLSGRDSASSEAPFCPDLNPALCIKSSERCKIVLPVKGSWLSTLLRSITLSTIPGNRSVYFSQLRDWIRTVSSFLSRVSNMHFCSPLMESNRSLIPLITFCTASIA</sequence>
<comment type="caution">
    <text evidence="1">The sequence shown here is derived from an EMBL/GenBank/DDBJ whole genome shotgun (WGS) entry which is preliminary data.</text>
</comment>
<reference evidence="1" key="1">
    <citation type="submission" date="2021-07" db="EMBL/GenBank/DDBJ databases">
        <authorList>
            <person name="Branca A.L. A."/>
        </authorList>
    </citation>
    <scope>NUCLEOTIDE SEQUENCE</scope>
</reference>
<dbReference type="AlphaFoldDB" id="A0A9W4HY04"/>
<evidence type="ECO:0000313" key="1">
    <source>
        <dbReference type="EMBL" id="CAG8164490.1"/>
    </source>
</evidence>
<name>A0A9W4HY04_PENOL</name>
<gene>
    <name evidence="1" type="ORF">POLS_LOCUS6476</name>
</gene>
<dbReference type="EMBL" id="CAJVOS010000038">
    <property type="protein sequence ID" value="CAG8164490.1"/>
    <property type="molecule type" value="Genomic_DNA"/>
</dbReference>
<dbReference type="Proteomes" id="UP001153618">
    <property type="component" value="Unassembled WGS sequence"/>
</dbReference>
<proteinExistence type="predicted"/>